<dbReference type="Proteomes" id="UP000504634">
    <property type="component" value="Unplaced"/>
</dbReference>
<sequence>MKAVEYTLPPNVYRKQAEAAASVAHISEDSTTPLAYLEIEVSRINFITDKSIKAQASGAASLYKNSSAKAGGFKAQIIWWGEQRETAGSVSISCGGITTPKDHSEVKRKNQKQRSSEQQQQQQQQQQRHQHHHHTNNKLRYSVRSSLALFLDYLCECPPIEIVASGFCSSSSHRDDVNDHEHTLPHTHPRPPVNPLGQTRLPLPTPLLRKYAANYVNGCNFEYKTKIYALYRHVESGAASGKVQQQQQLKVGEIQLRFRMLFAANAPCVVTPPTTTTTSSSELSSSSHLKMPAALLQEQLTGGGGYLPANNSSNHHNNNTKQKRQQQQPGQRIAGEKQPNNNNSQKCKSSSSKVRPAGKSAEIMEAMKKLDAGLAALFATAEPLEQLKIKQQQRQQLDDVANELWPGAVGIEQLDSGAIPGIEELFKTVNSIQLDMEALTLQAEGTKRMELQQSEVRPIFTVECQLSHDLIKQVERYDMFHIMQFESEKFQSLTQCTRFGQMAQRDVHLPQSEDGEISGHIDFTVWWREPGTCLNEMLGMGRLHLVELYKASLLEQCKCIVIQRRGVHLASLYLKISLRSDAKRVKSVANGHVDDEQQAANNNNSTNNNNNNNNSNGNNINGAHAAVGPVSEHSQEFQSKLAVNEAFAVGPELRMKNFKSIHKYQGNIESTTNNNNNKILTSDNSNTNQNRPSVETVNFMAETSKVRLLRGYICVDETRQLSASDAASCVELSVQSFWQSQPLVVPANNQGAFQLKEQFAIINDEKFLQSVERQQLTLELRPMGGLVRLPLHQFFIAYRDASITNHLCKGKLPVISFDGWAPILHPQTQAQLGELKCLLAVGSQAQIDELRQQREVATVTAPPLDNDSQEVPLRRTADLLDMLQNALSAPPPPPPSTHAPHAVASAPQTSHFKFALHIVGAAGLPLNPGYGKSKKQAKRQAAAKRFVPNEPPNTYVTFQAVSCSAPTYKSHEGLVYATPIVERSTTPQWRCKLEVTVTADYLSNQQKLFILKLWKKASVNGAATPTPLEDAIIGFAALNLSQKPLPSGWHNIVDFSGRVTGGLEAHVLPLPLPGTTPTLDTDIEQFEQSLELTHLQIGQAIKRKFNELEQISQRLRTRLVDVTGESLGSQFDVASTLDNWQAMEQLRSTEGDDDNDDDLVADFERALRTPSPPPLSNANVAPTAQLSADKSENSNGAKE</sequence>
<feature type="compositionally biased region" description="Low complexity" evidence="1">
    <location>
        <begin position="310"/>
        <end position="353"/>
    </location>
</feature>
<protein>
    <submittedName>
        <fullName evidence="3">Uncharacterized protein LOC115629448 isoform X1</fullName>
    </submittedName>
</protein>
<dbReference type="OrthoDB" id="79771at2759"/>
<feature type="compositionally biased region" description="Basic and acidic residues" evidence="1">
    <location>
        <begin position="172"/>
        <end position="184"/>
    </location>
</feature>
<dbReference type="AlphaFoldDB" id="A0A6J2U1L0"/>
<dbReference type="GO" id="GO:0071539">
    <property type="term" value="P:protein localization to centrosome"/>
    <property type="evidence" value="ECO:0007669"/>
    <property type="project" value="TreeGrafter"/>
</dbReference>
<proteinExistence type="predicted"/>
<reference evidence="3" key="1">
    <citation type="submission" date="2025-08" db="UniProtKB">
        <authorList>
            <consortium name="RefSeq"/>
        </authorList>
    </citation>
    <scope>IDENTIFICATION</scope>
    <source>
        <strain evidence="3">11010-0011.00</strain>
        <tissue evidence="3">Whole body</tissue>
    </source>
</reference>
<gene>
    <name evidence="3" type="primary">LOC115629448</name>
</gene>
<evidence type="ECO:0000313" key="2">
    <source>
        <dbReference type="Proteomes" id="UP000504634"/>
    </source>
</evidence>
<feature type="compositionally biased region" description="Basic residues" evidence="1">
    <location>
        <begin position="128"/>
        <end position="137"/>
    </location>
</feature>
<feature type="region of interest" description="Disordered" evidence="1">
    <location>
        <begin position="1147"/>
        <end position="1199"/>
    </location>
</feature>
<keyword evidence="2" id="KW-1185">Reference proteome</keyword>
<dbReference type="GO" id="GO:0061511">
    <property type="term" value="P:centriole elongation"/>
    <property type="evidence" value="ECO:0007669"/>
    <property type="project" value="TreeGrafter"/>
</dbReference>
<dbReference type="GeneID" id="115629448"/>
<dbReference type="PANTHER" id="PTHR21254:SF1">
    <property type="entry name" value="C2 DOMAIN-CONTAINING PROTEIN 3"/>
    <property type="match status" value="1"/>
</dbReference>
<dbReference type="GO" id="GO:0005814">
    <property type="term" value="C:centriole"/>
    <property type="evidence" value="ECO:0007669"/>
    <property type="project" value="TreeGrafter"/>
</dbReference>
<evidence type="ECO:0000256" key="1">
    <source>
        <dbReference type="SAM" id="MobiDB-lite"/>
    </source>
</evidence>
<feature type="region of interest" description="Disordered" evidence="1">
    <location>
        <begin position="92"/>
        <end position="138"/>
    </location>
</feature>
<accession>A0A6J2U1L0</accession>
<name>A0A6J2U1L0_DROLE</name>
<feature type="compositionally biased region" description="Low complexity" evidence="1">
    <location>
        <begin position="601"/>
        <end position="622"/>
    </location>
</feature>
<dbReference type="GO" id="GO:0034451">
    <property type="term" value="C:centriolar satellite"/>
    <property type="evidence" value="ECO:0007669"/>
    <property type="project" value="TreeGrafter"/>
</dbReference>
<feature type="compositionally biased region" description="Low complexity" evidence="1">
    <location>
        <begin position="118"/>
        <end position="127"/>
    </location>
</feature>
<feature type="region of interest" description="Disordered" evidence="1">
    <location>
        <begin position="301"/>
        <end position="359"/>
    </location>
</feature>
<feature type="region of interest" description="Disordered" evidence="1">
    <location>
        <begin position="171"/>
        <end position="198"/>
    </location>
</feature>
<dbReference type="GO" id="GO:0060271">
    <property type="term" value="P:cilium assembly"/>
    <property type="evidence" value="ECO:0007669"/>
    <property type="project" value="TreeGrafter"/>
</dbReference>
<feature type="compositionally biased region" description="Basic and acidic residues" evidence="1">
    <location>
        <begin position="1189"/>
        <end position="1199"/>
    </location>
</feature>
<feature type="compositionally biased region" description="Polar residues" evidence="1">
    <location>
        <begin position="1176"/>
        <end position="1188"/>
    </location>
</feature>
<feature type="region of interest" description="Disordered" evidence="1">
    <location>
        <begin position="592"/>
        <end position="631"/>
    </location>
</feature>
<dbReference type="PANTHER" id="PTHR21254">
    <property type="entry name" value="C2 DOMAIN-CONTAINING PROTEIN 3"/>
    <property type="match status" value="1"/>
</dbReference>
<feature type="compositionally biased region" description="Acidic residues" evidence="1">
    <location>
        <begin position="1151"/>
        <end position="1161"/>
    </location>
</feature>
<dbReference type="RefSeq" id="XP_030381775.1">
    <property type="nucleotide sequence ID" value="XM_030525915.1"/>
</dbReference>
<organism evidence="2 3">
    <name type="scientific">Drosophila lebanonensis</name>
    <name type="common">Fruit fly</name>
    <name type="synonym">Scaptodrosophila lebanonensis</name>
    <dbReference type="NCBI Taxonomy" id="7225"/>
    <lineage>
        <taxon>Eukaryota</taxon>
        <taxon>Metazoa</taxon>
        <taxon>Ecdysozoa</taxon>
        <taxon>Arthropoda</taxon>
        <taxon>Hexapoda</taxon>
        <taxon>Insecta</taxon>
        <taxon>Pterygota</taxon>
        <taxon>Neoptera</taxon>
        <taxon>Endopterygota</taxon>
        <taxon>Diptera</taxon>
        <taxon>Brachycera</taxon>
        <taxon>Muscomorpha</taxon>
        <taxon>Ephydroidea</taxon>
        <taxon>Drosophilidae</taxon>
        <taxon>Scaptodrosophila</taxon>
    </lineage>
</organism>
<evidence type="ECO:0000313" key="3">
    <source>
        <dbReference type="RefSeq" id="XP_030381775.1"/>
    </source>
</evidence>